<dbReference type="GO" id="GO:0016192">
    <property type="term" value="P:vesicle-mediated transport"/>
    <property type="evidence" value="ECO:0007669"/>
    <property type="project" value="UniProtKB-KW"/>
</dbReference>
<evidence type="ECO:0000256" key="10">
    <source>
        <dbReference type="ARBA" id="ARBA00023034"/>
    </source>
</evidence>
<feature type="binding site" evidence="14">
    <location>
        <position position="132"/>
    </location>
    <ligand>
        <name>GTP</name>
        <dbReference type="ChEBI" id="CHEBI:37565"/>
    </ligand>
</feature>
<dbReference type="FunFam" id="3.40.50.300:FF:000161">
    <property type="entry name" value="Small COPII coat GTPase"/>
    <property type="match status" value="1"/>
</dbReference>
<dbReference type="InterPro" id="IPR027417">
    <property type="entry name" value="P-loop_NTPase"/>
</dbReference>
<keyword evidence="4 17" id="KW-0813">Transport</keyword>
<evidence type="ECO:0000256" key="17">
    <source>
        <dbReference type="RuleBase" id="RU003926"/>
    </source>
</evidence>
<keyword evidence="7 17" id="KW-0256">Endoplasmic reticulum</keyword>
<keyword evidence="13" id="KW-0460">Magnesium</keyword>
<keyword evidence="6" id="KW-0378">Hydrolase</keyword>
<evidence type="ECO:0000256" key="3">
    <source>
        <dbReference type="ARBA" id="ARBA00007507"/>
    </source>
</evidence>
<dbReference type="GO" id="GO:0006886">
    <property type="term" value="P:intracellular protein transport"/>
    <property type="evidence" value="ECO:0007669"/>
    <property type="project" value="InterPro"/>
</dbReference>
<feature type="binding site" evidence="14">
    <location>
        <position position="30"/>
    </location>
    <ligand>
        <name>GTP</name>
        <dbReference type="ChEBI" id="CHEBI:37565"/>
    </ligand>
</feature>
<dbReference type="AlphaFoldDB" id="A0A7S2EKK1"/>
<dbReference type="PROSITE" id="PS51422">
    <property type="entry name" value="SAR1"/>
    <property type="match status" value="1"/>
</dbReference>
<accession>A0A7S2EKK1</accession>
<evidence type="ECO:0000256" key="16">
    <source>
        <dbReference type="PIRSR" id="PIRSR606689-2"/>
    </source>
</evidence>
<dbReference type="Pfam" id="PF00025">
    <property type="entry name" value="Arf"/>
    <property type="match status" value="1"/>
</dbReference>
<dbReference type="GO" id="GO:0005525">
    <property type="term" value="F:GTP binding"/>
    <property type="evidence" value="ECO:0007669"/>
    <property type="project" value="UniProtKB-KW"/>
</dbReference>
<evidence type="ECO:0000256" key="14">
    <source>
        <dbReference type="PIRSR" id="PIRSR606687-2"/>
    </source>
</evidence>
<dbReference type="PANTHER" id="PTHR45684">
    <property type="entry name" value="RE74312P"/>
    <property type="match status" value="1"/>
</dbReference>
<dbReference type="GO" id="GO:0000139">
    <property type="term" value="C:Golgi membrane"/>
    <property type="evidence" value="ECO:0007669"/>
    <property type="project" value="UniProtKB-SubCell"/>
</dbReference>
<feature type="binding site" evidence="14">
    <location>
        <position position="129"/>
    </location>
    <ligand>
        <name>GTP</name>
        <dbReference type="ChEBI" id="CHEBI:37565"/>
    </ligand>
</feature>
<evidence type="ECO:0000256" key="8">
    <source>
        <dbReference type="ARBA" id="ARBA00022892"/>
    </source>
</evidence>
<evidence type="ECO:0000256" key="12">
    <source>
        <dbReference type="ARBA" id="ARBA00023136"/>
    </source>
</evidence>
<dbReference type="GO" id="GO:0003924">
    <property type="term" value="F:GTPase activity"/>
    <property type="evidence" value="ECO:0007669"/>
    <property type="project" value="InterPro"/>
</dbReference>
<evidence type="ECO:0000313" key="18">
    <source>
        <dbReference type="EMBL" id="CAD9342463.1"/>
    </source>
</evidence>
<evidence type="ECO:0000256" key="11">
    <source>
        <dbReference type="ARBA" id="ARBA00023134"/>
    </source>
</evidence>
<keyword evidence="12" id="KW-0472">Membrane</keyword>
<feature type="binding site" evidence="14">
    <location>
        <position position="176"/>
    </location>
    <ligand>
        <name>GTP</name>
        <dbReference type="ChEBI" id="CHEBI:37565"/>
    </ligand>
</feature>
<dbReference type="EMBL" id="HBGO01020255">
    <property type="protein sequence ID" value="CAD9342463.1"/>
    <property type="molecule type" value="Transcribed_RNA"/>
</dbReference>
<evidence type="ECO:0000256" key="1">
    <source>
        <dbReference type="ARBA" id="ARBA00004395"/>
    </source>
</evidence>
<keyword evidence="11 15" id="KW-0342">GTP-binding</keyword>
<dbReference type="SUPFAM" id="SSF52540">
    <property type="entry name" value="P-loop containing nucleoside triphosphate hydrolases"/>
    <property type="match status" value="1"/>
</dbReference>
<organism evidence="18">
    <name type="scientific">Trieres chinensis</name>
    <name type="common">Marine centric diatom</name>
    <name type="synonym">Odontella sinensis</name>
    <dbReference type="NCBI Taxonomy" id="1514140"/>
    <lineage>
        <taxon>Eukaryota</taxon>
        <taxon>Sar</taxon>
        <taxon>Stramenopiles</taxon>
        <taxon>Ochrophyta</taxon>
        <taxon>Bacillariophyta</taxon>
        <taxon>Mediophyceae</taxon>
        <taxon>Biddulphiophycidae</taxon>
        <taxon>Eupodiscales</taxon>
        <taxon>Parodontellaceae</taxon>
        <taxon>Trieres</taxon>
    </lineage>
</organism>
<evidence type="ECO:0000256" key="6">
    <source>
        <dbReference type="ARBA" id="ARBA00022801"/>
    </source>
</evidence>
<dbReference type="InterPro" id="IPR006687">
    <property type="entry name" value="Small_GTPase_SAR1"/>
</dbReference>
<feature type="binding site" evidence="16">
    <location>
        <position position="51"/>
    </location>
    <ligand>
        <name>Mg(2+)</name>
        <dbReference type="ChEBI" id="CHEBI:18420"/>
    </ligand>
</feature>
<evidence type="ECO:0000256" key="13">
    <source>
        <dbReference type="PIRSR" id="PIRSR606687-1"/>
    </source>
</evidence>
<evidence type="ECO:0000256" key="5">
    <source>
        <dbReference type="ARBA" id="ARBA00022741"/>
    </source>
</evidence>
<keyword evidence="8 17" id="KW-0931">ER-Golgi transport</keyword>
<dbReference type="PRINTS" id="PR00328">
    <property type="entry name" value="SAR1GTPBP"/>
</dbReference>
<dbReference type="CDD" id="cd00879">
    <property type="entry name" value="Sar1"/>
    <property type="match status" value="1"/>
</dbReference>
<dbReference type="GO" id="GO:0046872">
    <property type="term" value="F:metal ion binding"/>
    <property type="evidence" value="ECO:0007669"/>
    <property type="project" value="UniProtKB-KW"/>
</dbReference>
<dbReference type="InterPro" id="IPR006689">
    <property type="entry name" value="Small_GTPase_ARF/SAR"/>
</dbReference>
<sequence length="193" mass="21803">MFLIDWFYGLLGSLGLLHKNAKILFVGLDNAGKTTLFHMLKFGRLQACEPTKHPNTGELIIGGIKFRMFDLGGHETARRLWLDYGSTVNAVVFLVDADDRGRLPEAKIELNRLLEAEELSDLPFLVLGNKIDMPSAVPEDELLFELGIWNTFGKDNAVTGKCDMEIRPIELYMCSVTRKMGYAEGFKWLSQFL</sequence>
<feature type="binding site" evidence="14">
    <location>
        <position position="32"/>
    </location>
    <ligand>
        <name>GTP</name>
        <dbReference type="ChEBI" id="CHEBI:37565"/>
    </ligand>
</feature>
<feature type="binding site" evidence="15">
    <location>
        <begin position="27"/>
        <end position="34"/>
    </location>
    <ligand>
        <name>GTP</name>
        <dbReference type="ChEBI" id="CHEBI:37565"/>
    </ligand>
</feature>
<feature type="binding site" evidence="13">
    <location>
        <position position="29"/>
    </location>
    <ligand>
        <name>Mg(2+)</name>
        <dbReference type="ChEBI" id="CHEBI:18420"/>
    </ligand>
</feature>
<comment type="subcellular location">
    <subcellularLocation>
        <location evidence="2">Endoplasmic reticulum membrane</location>
        <topology evidence="2">Peripheral membrane protein</topology>
    </subcellularLocation>
    <subcellularLocation>
        <location evidence="1">Golgi apparatus membrane</location>
        <topology evidence="1">Peripheral membrane protein</topology>
    </subcellularLocation>
</comment>
<proteinExistence type="inferred from homology"/>
<feature type="binding site" evidence="15">
    <location>
        <position position="73"/>
    </location>
    <ligand>
        <name>GTP</name>
        <dbReference type="ChEBI" id="CHEBI:37565"/>
    </ligand>
</feature>
<comment type="similarity">
    <text evidence="3 17">Belongs to the small GTPase superfamily. SAR1 family.</text>
</comment>
<keyword evidence="13" id="KW-0479">Metal-binding</keyword>
<gene>
    <name evidence="18" type="ORF">OSIN01602_LOCUS11616</name>
</gene>
<evidence type="ECO:0000256" key="4">
    <source>
        <dbReference type="ARBA" id="ARBA00022448"/>
    </source>
</evidence>
<feature type="binding site" evidence="14">
    <location>
        <position position="130"/>
    </location>
    <ligand>
        <name>GTP</name>
        <dbReference type="ChEBI" id="CHEBI:37565"/>
    </ligand>
</feature>
<name>A0A7S2EKK1_TRICV</name>
<feature type="binding site" evidence="14">
    <location>
        <position position="33"/>
    </location>
    <ligand>
        <name>GTP</name>
        <dbReference type="ChEBI" id="CHEBI:37565"/>
    </ligand>
</feature>
<feature type="binding site" evidence="14">
    <location>
        <position position="35"/>
    </location>
    <ligand>
        <name>GTP</name>
        <dbReference type="ChEBI" id="CHEBI:37565"/>
    </ligand>
</feature>
<evidence type="ECO:0000256" key="15">
    <source>
        <dbReference type="PIRSR" id="PIRSR606689-1"/>
    </source>
</evidence>
<dbReference type="PROSITE" id="PS51417">
    <property type="entry name" value="ARF"/>
    <property type="match status" value="1"/>
</dbReference>
<keyword evidence="10 17" id="KW-0333">Golgi apparatus</keyword>
<reference evidence="18" key="1">
    <citation type="submission" date="2021-01" db="EMBL/GenBank/DDBJ databases">
        <authorList>
            <person name="Corre E."/>
            <person name="Pelletier E."/>
            <person name="Niang G."/>
            <person name="Scheremetjew M."/>
            <person name="Finn R."/>
            <person name="Kale V."/>
            <person name="Holt S."/>
            <person name="Cochrane G."/>
            <person name="Meng A."/>
            <person name="Brown T."/>
            <person name="Cohen L."/>
        </authorList>
    </citation>
    <scope>NUCLEOTIDE SEQUENCE</scope>
    <source>
        <strain evidence="18">Grunow 1884</strain>
    </source>
</reference>
<feature type="binding site" evidence="14">
    <location>
        <position position="34"/>
    </location>
    <ligand>
        <name>GTP</name>
        <dbReference type="ChEBI" id="CHEBI:37565"/>
    </ligand>
</feature>
<evidence type="ECO:0000256" key="7">
    <source>
        <dbReference type="ARBA" id="ARBA00022824"/>
    </source>
</evidence>
<dbReference type="NCBIfam" id="TIGR00231">
    <property type="entry name" value="small_GTP"/>
    <property type="match status" value="1"/>
</dbReference>
<dbReference type="SMART" id="SM00177">
    <property type="entry name" value="ARF"/>
    <property type="match status" value="1"/>
</dbReference>
<protein>
    <submittedName>
        <fullName evidence="18">Uncharacterized protein</fullName>
    </submittedName>
</protein>
<dbReference type="GO" id="GO:0005789">
    <property type="term" value="C:endoplasmic reticulum membrane"/>
    <property type="evidence" value="ECO:0007669"/>
    <property type="project" value="UniProtKB-SubCell"/>
</dbReference>
<keyword evidence="5 14" id="KW-0547">Nucleotide-binding</keyword>
<dbReference type="InterPro" id="IPR005225">
    <property type="entry name" value="Small_GTP-bd"/>
</dbReference>
<keyword evidence="9 17" id="KW-0653">Protein transport</keyword>
<feature type="binding site" evidence="16">
    <location>
        <position position="34"/>
    </location>
    <ligand>
        <name>Mg(2+)</name>
        <dbReference type="ChEBI" id="CHEBI:18420"/>
    </ligand>
</feature>
<feature type="binding site" evidence="15">
    <location>
        <begin position="129"/>
        <end position="132"/>
    </location>
    <ligand>
        <name>GTP</name>
        <dbReference type="ChEBI" id="CHEBI:37565"/>
    </ligand>
</feature>
<dbReference type="SMART" id="SM00178">
    <property type="entry name" value="SAR"/>
    <property type="match status" value="1"/>
</dbReference>
<dbReference type="Gene3D" id="3.40.50.300">
    <property type="entry name" value="P-loop containing nucleotide triphosphate hydrolases"/>
    <property type="match status" value="1"/>
</dbReference>
<evidence type="ECO:0000256" key="9">
    <source>
        <dbReference type="ARBA" id="ARBA00022927"/>
    </source>
</evidence>
<evidence type="ECO:0000256" key="2">
    <source>
        <dbReference type="ARBA" id="ARBA00004406"/>
    </source>
</evidence>